<dbReference type="Gene3D" id="2.30.110.10">
    <property type="entry name" value="Electron Transport, Fmn-binding Protein, Chain A"/>
    <property type="match status" value="1"/>
</dbReference>
<dbReference type="PANTHER" id="PTHR30466:SF1">
    <property type="entry name" value="FMN REDUCTASE (NADH) RUTF"/>
    <property type="match status" value="1"/>
</dbReference>
<dbReference type="PANTHER" id="PTHR30466">
    <property type="entry name" value="FLAVIN REDUCTASE"/>
    <property type="match status" value="1"/>
</dbReference>
<name>A0ABW2TA82_9ACTN</name>
<sequence length="164" mass="17558">MTPEAFRGFMSSYFTGVTIITSIDGDERPHGLTCNSLTSVTLDPPTLLVCLDIRSGTLAAVNSRGEFTVNLLDESAQSTAELFASPKSDRFDQVTWRRTALTGLPWLIEDAFAVAECQVTETLIVGDHAVLFGRVMNVQAGPGNPLLYGMGAFCGGRSRPVPAS</sequence>
<evidence type="ECO:0000259" key="2">
    <source>
        <dbReference type="SMART" id="SM00903"/>
    </source>
</evidence>
<proteinExistence type="predicted"/>
<dbReference type="InterPro" id="IPR050268">
    <property type="entry name" value="NADH-dep_flavin_reductase"/>
</dbReference>
<protein>
    <submittedName>
        <fullName evidence="3">Flavin reductase family protein</fullName>
        <ecNumber evidence="3">1.5.1.-</ecNumber>
    </submittedName>
</protein>
<dbReference type="GO" id="GO:0016491">
    <property type="term" value="F:oxidoreductase activity"/>
    <property type="evidence" value="ECO:0007669"/>
    <property type="project" value="UniProtKB-KW"/>
</dbReference>
<organism evidence="3 4">
    <name type="scientific">Streptosporangium amethystogenes subsp. fukuiense</name>
    <dbReference type="NCBI Taxonomy" id="698418"/>
    <lineage>
        <taxon>Bacteria</taxon>
        <taxon>Bacillati</taxon>
        <taxon>Actinomycetota</taxon>
        <taxon>Actinomycetes</taxon>
        <taxon>Streptosporangiales</taxon>
        <taxon>Streptosporangiaceae</taxon>
        <taxon>Streptosporangium</taxon>
    </lineage>
</organism>
<evidence type="ECO:0000256" key="1">
    <source>
        <dbReference type="ARBA" id="ARBA00023002"/>
    </source>
</evidence>
<dbReference type="Pfam" id="PF01613">
    <property type="entry name" value="Flavin_Reduct"/>
    <property type="match status" value="1"/>
</dbReference>
<keyword evidence="4" id="KW-1185">Reference proteome</keyword>
<evidence type="ECO:0000313" key="3">
    <source>
        <dbReference type="EMBL" id="MFC7605126.1"/>
    </source>
</evidence>
<dbReference type="RefSeq" id="WP_343963200.1">
    <property type="nucleotide sequence ID" value="NZ_BAAAGK010000016.1"/>
</dbReference>
<dbReference type="InterPro" id="IPR002563">
    <property type="entry name" value="Flavin_Rdtase-like_dom"/>
</dbReference>
<dbReference type="InterPro" id="IPR012349">
    <property type="entry name" value="Split_barrel_FMN-bd"/>
</dbReference>
<accession>A0ABW2TA82</accession>
<dbReference type="SMART" id="SM00903">
    <property type="entry name" value="Flavin_Reduct"/>
    <property type="match status" value="1"/>
</dbReference>
<dbReference type="EC" id="1.5.1.-" evidence="3"/>
<comment type="caution">
    <text evidence="3">The sequence shown here is derived from an EMBL/GenBank/DDBJ whole genome shotgun (WGS) entry which is preliminary data.</text>
</comment>
<feature type="domain" description="Flavin reductase like" evidence="2">
    <location>
        <begin position="10"/>
        <end position="155"/>
    </location>
</feature>
<dbReference type="EMBL" id="JBHTEE010000001">
    <property type="protein sequence ID" value="MFC7605126.1"/>
    <property type="molecule type" value="Genomic_DNA"/>
</dbReference>
<dbReference type="SUPFAM" id="SSF50475">
    <property type="entry name" value="FMN-binding split barrel"/>
    <property type="match status" value="1"/>
</dbReference>
<keyword evidence="1 3" id="KW-0560">Oxidoreductase</keyword>
<reference evidence="4" key="1">
    <citation type="journal article" date="2019" name="Int. J. Syst. Evol. Microbiol.">
        <title>The Global Catalogue of Microorganisms (GCM) 10K type strain sequencing project: providing services to taxonomists for standard genome sequencing and annotation.</title>
        <authorList>
            <consortium name="The Broad Institute Genomics Platform"/>
            <consortium name="The Broad Institute Genome Sequencing Center for Infectious Disease"/>
            <person name="Wu L."/>
            <person name="Ma J."/>
        </authorList>
    </citation>
    <scope>NUCLEOTIDE SEQUENCE [LARGE SCALE GENOMIC DNA]</scope>
    <source>
        <strain evidence="4">JCM 10083</strain>
    </source>
</reference>
<gene>
    <name evidence="3" type="ORF">ACFQVD_33955</name>
</gene>
<evidence type="ECO:0000313" key="4">
    <source>
        <dbReference type="Proteomes" id="UP001596514"/>
    </source>
</evidence>
<dbReference type="Proteomes" id="UP001596514">
    <property type="component" value="Unassembled WGS sequence"/>
</dbReference>